<feature type="transmembrane region" description="Helical" evidence="12">
    <location>
        <begin position="6"/>
        <end position="28"/>
    </location>
</feature>
<keyword evidence="9" id="KW-0406">Ion transport</keyword>
<dbReference type="InterPro" id="IPR038770">
    <property type="entry name" value="Na+/solute_symporter_sf"/>
</dbReference>
<evidence type="ECO:0000256" key="8">
    <source>
        <dbReference type="ARBA" id="ARBA00022989"/>
    </source>
</evidence>
<sequence length="634" mass="65772">MTDAATHISLVKPVLVFCAAAAVAVPLFRRIGLGAIIGYLVAGVAIGPWGLQLVSEAESIRGVAEFGVVLLLFIIGLELKLSSLWSMRRDIFGLGGAQLLLCGAALAGGTLLAGYGPKESVVAGMALGLSATAIALGILGERGETRSPYGQRAFAVLLFQDLSIVPILAIVPLMANVTAAGPEPLSQQLADVGMAAGTIVAIVLAGRYLLNPIFAILAASGAREVMTAAALLVALGAAVLMEAVGLSMAMGAFLAGVLLAESNFRHQLEADIEPFRGLLLGLFFMSVGMSINLGLVAAHALALALAAMAMVALKIAIVSGIARVSGSSWTDALRIGALLATAGEFAFVLFPTAEEYGLLTADHSQMLVSLAALSMMLAPIAARAIDAVLFRRAGEAETTPDDAPEAAGEGAEGGVIVIGFGRFGQVVNQVLLAAGADVTVIDHNIARIREAGRFGFRVYYGDGARLDVLHAAGAARAAVICICIDHAPTATFIAGLAHEHFPQARTIVRAINRPHAIELMQLPVDYQVRDTFHSALELGRATLETLGVTPAQARELQEDVRKRDIARLELQKESGAMGGAELLHGAAVRPEPLLKPRRQARGLDAASRGLLEPATGESASDALISDAPRHPLSI</sequence>
<evidence type="ECO:0000313" key="15">
    <source>
        <dbReference type="Proteomes" id="UP001595536"/>
    </source>
</evidence>
<dbReference type="Gene3D" id="1.20.1530.20">
    <property type="match status" value="1"/>
</dbReference>
<dbReference type="PROSITE" id="PS51201">
    <property type="entry name" value="RCK_N"/>
    <property type="match status" value="1"/>
</dbReference>
<dbReference type="Pfam" id="PF00999">
    <property type="entry name" value="Na_H_Exchanger"/>
    <property type="match status" value="1"/>
</dbReference>
<evidence type="ECO:0000256" key="3">
    <source>
        <dbReference type="ARBA" id="ARBA00022448"/>
    </source>
</evidence>
<evidence type="ECO:0000313" key="14">
    <source>
        <dbReference type="EMBL" id="MFC3266090.1"/>
    </source>
</evidence>
<dbReference type="InterPro" id="IPR036291">
    <property type="entry name" value="NAD(P)-bd_dom_sf"/>
</dbReference>
<keyword evidence="6 12" id="KW-0812">Transmembrane</keyword>
<dbReference type="EMBL" id="JBHRUV010000030">
    <property type="protein sequence ID" value="MFC3266090.1"/>
    <property type="molecule type" value="Genomic_DNA"/>
</dbReference>
<dbReference type="PANTHER" id="PTHR46157">
    <property type="entry name" value="K(+) EFFLUX ANTIPORTER 3, CHLOROPLASTIC"/>
    <property type="match status" value="1"/>
</dbReference>
<organism evidence="14 15">
    <name type="scientific">Camelimonas abortus</name>
    <dbReference type="NCBI Taxonomy" id="1017184"/>
    <lineage>
        <taxon>Bacteria</taxon>
        <taxon>Pseudomonadati</taxon>
        <taxon>Pseudomonadota</taxon>
        <taxon>Alphaproteobacteria</taxon>
        <taxon>Hyphomicrobiales</taxon>
        <taxon>Chelatococcaceae</taxon>
        <taxon>Camelimonas</taxon>
    </lineage>
</organism>
<evidence type="ECO:0000256" key="11">
    <source>
        <dbReference type="SAM" id="MobiDB-lite"/>
    </source>
</evidence>
<dbReference type="Gene3D" id="3.40.50.720">
    <property type="entry name" value="NAD(P)-binding Rossmann-like Domain"/>
    <property type="match status" value="1"/>
</dbReference>
<feature type="transmembrane region" description="Helical" evidence="12">
    <location>
        <begin position="231"/>
        <end position="258"/>
    </location>
</feature>
<feature type="transmembrane region" description="Helical" evidence="12">
    <location>
        <begin position="91"/>
        <end position="115"/>
    </location>
</feature>
<protein>
    <submittedName>
        <fullName evidence="14">Monovalent cation:proton antiporter-2 (CPA2) family protein</fullName>
    </submittedName>
</protein>
<gene>
    <name evidence="14" type="ORF">ACFOEX_06970</name>
</gene>
<reference evidence="15" key="1">
    <citation type="journal article" date="2019" name="Int. J. Syst. Evol. Microbiol.">
        <title>The Global Catalogue of Microorganisms (GCM) 10K type strain sequencing project: providing services to taxonomists for standard genome sequencing and annotation.</title>
        <authorList>
            <consortium name="The Broad Institute Genomics Platform"/>
            <consortium name="The Broad Institute Genome Sequencing Center for Infectious Disease"/>
            <person name="Wu L."/>
            <person name="Ma J."/>
        </authorList>
    </citation>
    <scope>NUCLEOTIDE SEQUENCE [LARGE SCALE GENOMIC DNA]</scope>
    <source>
        <strain evidence="15">CCM 7941</strain>
    </source>
</reference>
<feature type="transmembrane region" description="Helical" evidence="12">
    <location>
        <begin position="332"/>
        <end position="353"/>
    </location>
</feature>
<evidence type="ECO:0000256" key="6">
    <source>
        <dbReference type="ARBA" id="ARBA00022692"/>
    </source>
</evidence>
<feature type="region of interest" description="Disordered" evidence="11">
    <location>
        <begin position="593"/>
        <end position="634"/>
    </location>
</feature>
<keyword evidence="4" id="KW-0050">Antiport</keyword>
<evidence type="ECO:0000256" key="5">
    <source>
        <dbReference type="ARBA" id="ARBA00022538"/>
    </source>
</evidence>
<feature type="transmembrane region" description="Helical" evidence="12">
    <location>
        <begin position="35"/>
        <end position="54"/>
    </location>
</feature>
<evidence type="ECO:0000256" key="9">
    <source>
        <dbReference type="ARBA" id="ARBA00023065"/>
    </source>
</evidence>
<dbReference type="InterPro" id="IPR004771">
    <property type="entry name" value="K/H_exchanger"/>
</dbReference>
<keyword evidence="7" id="KW-0630">Potassium</keyword>
<dbReference type="RefSeq" id="WP_376831053.1">
    <property type="nucleotide sequence ID" value="NZ_JBHLWR010000006.1"/>
</dbReference>
<feature type="domain" description="RCK N-terminal" evidence="13">
    <location>
        <begin position="412"/>
        <end position="528"/>
    </location>
</feature>
<feature type="transmembrane region" description="Helical" evidence="12">
    <location>
        <begin position="121"/>
        <end position="141"/>
    </location>
</feature>
<feature type="transmembrane region" description="Helical" evidence="12">
    <location>
        <begin position="153"/>
        <end position="175"/>
    </location>
</feature>
<comment type="caution">
    <text evidence="14">The sequence shown here is derived from an EMBL/GenBank/DDBJ whole genome shotgun (WGS) entry which is preliminary data.</text>
</comment>
<keyword evidence="5" id="KW-0633">Potassium transport</keyword>
<proteinExistence type="inferred from homology"/>
<keyword evidence="15" id="KW-1185">Reference proteome</keyword>
<dbReference type="InterPro" id="IPR006153">
    <property type="entry name" value="Cation/H_exchanger_TM"/>
</dbReference>
<dbReference type="Proteomes" id="UP001595536">
    <property type="component" value="Unassembled WGS sequence"/>
</dbReference>
<feature type="transmembrane region" description="Helical" evidence="12">
    <location>
        <begin position="60"/>
        <end position="79"/>
    </location>
</feature>
<dbReference type="Pfam" id="PF02254">
    <property type="entry name" value="TrkA_N"/>
    <property type="match status" value="1"/>
</dbReference>
<evidence type="ECO:0000256" key="4">
    <source>
        <dbReference type="ARBA" id="ARBA00022449"/>
    </source>
</evidence>
<keyword evidence="8 12" id="KW-1133">Transmembrane helix</keyword>
<evidence type="ECO:0000256" key="12">
    <source>
        <dbReference type="SAM" id="Phobius"/>
    </source>
</evidence>
<evidence type="ECO:0000259" key="13">
    <source>
        <dbReference type="PROSITE" id="PS51201"/>
    </source>
</evidence>
<dbReference type="SUPFAM" id="SSF51735">
    <property type="entry name" value="NAD(P)-binding Rossmann-fold domains"/>
    <property type="match status" value="1"/>
</dbReference>
<dbReference type="InterPro" id="IPR003148">
    <property type="entry name" value="RCK_N"/>
</dbReference>
<feature type="transmembrane region" description="Helical" evidence="12">
    <location>
        <begin position="278"/>
        <end position="311"/>
    </location>
</feature>
<evidence type="ECO:0000256" key="2">
    <source>
        <dbReference type="ARBA" id="ARBA00005551"/>
    </source>
</evidence>
<accession>A0ABV7LEI5</accession>
<keyword evidence="10 12" id="KW-0472">Membrane</keyword>
<keyword evidence="3" id="KW-0813">Transport</keyword>
<feature type="transmembrane region" description="Helical" evidence="12">
    <location>
        <begin position="365"/>
        <end position="382"/>
    </location>
</feature>
<dbReference type="NCBIfam" id="TIGR00932">
    <property type="entry name" value="2a37"/>
    <property type="match status" value="1"/>
</dbReference>
<evidence type="ECO:0000256" key="7">
    <source>
        <dbReference type="ARBA" id="ARBA00022958"/>
    </source>
</evidence>
<comment type="subcellular location">
    <subcellularLocation>
        <location evidence="1">Membrane</location>
        <topology evidence="1">Multi-pass membrane protein</topology>
    </subcellularLocation>
</comment>
<feature type="transmembrane region" description="Helical" evidence="12">
    <location>
        <begin position="195"/>
        <end position="219"/>
    </location>
</feature>
<evidence type="ECO:0000256" key="1">
    <source>
        <dbReference type="ARBA" id="ARBA00004141"/>
    </source>
</evidence>
<evidence type="ECO:0000256" key="10">
    <source>
        <dbReference type="ARBA" id="ARBA00023136"/>
    </source>
</evidence>
<comment type="similarity">
    <text evidence="2">Belongs to the monovalent cation:proton antiporter 2 (CPA2) transporter (TC 2.A.37) family.</text>
</comment>
<name>A0ABV7LEI5_9HYPH</name>
<dbReference type="PANTHER" id="PTHR46157:SF8">
    <property type="entry name" value="GLUTATHIONE-REGULATED POTASSIUM-EFFLUX SYSTEM PROTEIN"/>
    <property type="match status" value="1"/>
</dbReference>